<evidence type="ECO:0000256" key="1">
    <source>
        <dbReference type="ARBA" id="ARBA00022574"/>
    </source>
</evidence>
<sequence length="1084" mass="121970">HVLRFIFLQFEAIMENITQLTILEEDILKIILEFLSSRHYHVSMRTLEKETCVINSDFSDEVLFLRELVLDGDYNEVMEFGNSFSTNKAFNQGRFNYIILRQKFVELIYMKSHVIDKQNNDMVEEVMKTLGDLQPYCTSKEEYSNLCWLLTVPDLSTEEEFKHWSLDISRIKCFDDLLECLSAFMPLVKKKVNVKNVASKDRLIQLVVKGLFYESCIDFCQSVATGNLSDLQYGPSIKNNVLKSICDEYPSTLLSWIRCLPYEIFQTPFEQDEIDVCLAKLPKKNLITHSVDFPKSSKNIDNEKLSQSFDSKNVKSELLHLNKKATEFSRDALNNNNNKLNDSSNSSNSKSTVYCSDQVQNQSYKPILLQNSDVEEFKASHQKKSHIESPIYESNSKNISPDLMSSSQDNKYSAVVTSLKKHEDVFATSLIPIESDNTVRLDFFESKTPKQLEDEQQRRAEILKKLQAFEERRIQVQKVLSNEEGLMVQNDNQHQGEIFSNTYTKPKMKLDPSLLEQPFSSEGLYNTSYAASTPNPKSVKYPKVPNLNEASVSQSKDQFLGEPLFNKSNVQHLANKGGYSVNLPDGSGHLNTSTPKSKRKSDVDTPPPLLISPVKERSKSDSFEGRLIFEQDEGKENNPGGDGVVLGPVINGVRRPISSNHISSLSYSDAQSLPDETSMKERIPQQAAALKLKGAGPKIKTKDGNAVHLIELIKPNKEDLKRQLNATDVYEKRDSRQQQQDDTNKYHDRYQIDSQRDYNGRNVDDEIKKYSAVSLLEDSQAVRSVAFHPDGAFYAVGANSKILRICKMINSNDSKSTCPPAPVLIKRQKYHRGSIYCMAWSPDGKLLATGSNDKSIKLFQFDGYNCTQSGDDVELNIHNGTVRELAFVPNRAGLLISGGAGDGNINITDVLTQQVTGILSGHSGNVMTVYAGDGDVIASGGSDNTLRLWDLRSQRCIDVVVVGDSVPASVALNGSDHYMASGQEDGSILLYDLSAGRTLQNFRLHQTDCRSIRFSINSKYLLTASYDSNISITHLTSSYNEMTVPRHYVVGKHSDKVIQCRWHPKDDVFLSSSADRTAILWKST</sequence>
<dbReference type="InterPro" id="IPR006595">
    <property type="entry name" value="CTLH_C"/>
</dbReference>
<reference evidence="6" key="1">
    <citation type="journal article" date="2013" name="Genome Biol. Evol.">
        <title>Punctuated emergences of genetic and phenotypic innovations in eumetazoan, bilaterian, euteleostome, and hominidae ancestors.</title>
        <authorList>
            <person name="Wenger Y."/>
            <person name="Galliot B."/>
        </authorList>
    </citation>
    <scope>NUCLEOTIDE SEQUENCE</scope>
    <source>
        <tissue evidence="6">Whole animals</tissue>
    </source>
</reference>
<feature type="region of interest" description="Disordered" evidence="4">
    <location>
        <begin position="333"/>
        <end position="352"/>
    </location>
</feature>
<dbReference type="PROSITE" id="PS50082">
    <property type="entry name" value="WD_REPEATS_2"/>
    <property type="match status" value="3"/>
</dbReference>
<feature type="repeat" description="WD" evidence="3">
    <location>
        <begin position="1050"/>
        <end position="1084"/>
    </location>
</feature>
<evidence type="ECO:0000256" key="2">
    <source>
        <dbReference type="ARBA" id="ARBA00022737"/>
    </source>
</evidence>
<proteinExistence type="evidence at transcript level"/>
<dbReference type="SUPFAM" id="SSF50978">
    <property type="entry name" value="WD40 repeat-like"/>
    <property type="match status" value="1"/>
</dbReference>
<dbReference type="EMBL" id="HAAD01005445">
    <property type="protein sequence ID" value="CDG71677.1"/>
    <property type="molecule type" value="mRNA"/>
</dbReference>
<feature type="compositionally biased region" description="Low complexity" evidence="4">
    <location>
        <begin position="333"/>
        <end position="351"/>
    </location>
</feature>
<dbReference type="PANTHER" id="PTHR19863">
    <property type="entry name" value="NEMITIN (NEURONAL ENRICHED MAP INTERACTING PROTEIN) HOMOLOG"/>
    <property type="match status" value="1"/>
</dbReference>
<dbReference type="Pfam" id="PF00400">
    <property type="entry name" value="WD40"/>
    <property type="match status" value="5"/>
</dbReference>
<dbReference type="PROSITE" id="PS50294">
    <property type="entry name" value="WD_REPEATS_REGION"/>
    <property type="match status" value="3"/>
</dbReference>
<protein>
    <submittedName>
        <fullName evidence="6">WD repeat-containing protein 47</fullName>
    </submittedName>
</protein>
<dbReference type="InterPro" id="IPR001680">
    <property type="entry name" value="WD40_rpt"/>
</dbReference>
<dbReference type="Pfam" id="PF25602">
    <property type="entry name" value="WDR47_COR"/>
    <property type="match status" value="1"/>
</dbReference>
<dbReference type="PANTHER" id="PTHR19863:SF5">
    <property type="entry name" value="WD REPEAT-CONTAINING PROTEIN 47"/>
    <property type="match status" value="1"/>
</dbReference>
<keyword evidence="1 3" id="KW-0853">WD repeat</keyword>
<dbReference type="InterPro" id="IPR040067">
    <property type="entry name" value="WDR47"/>
</dbReference>
<dbReference type="InterPro" id="IPR015943">
    <property type="entry name" value="WD40/YVTN_repeat-like_dom_sf"/>
</dbReference>
<evidence type="ECO:0000256" key="3">
    <source>
        <dbReference type="PROSITE-ProRule" id="PRU00221"/>
    </source>
</evidence>
<dbReference type="InterPro" id="IPR036322">
    <property type="entry name" value="WD40_repeat_dom_sf"/>
</dbReference>
<evidence type="ECO:0000256" key="4">
    <source>
        <dbReference type="SAM" id="MobiDB-lite"/>
    </source>
</evidence>
<accession>T2MIE4</accession>
<dbReference type="InterPro" id="IPR057749">
    <property type="entry name" value="WDR47_COR"/>
</dbReference>
<evidence type="ECO:0000313" key="6">
    <source>
        <dbReference type="EMBL" id="CDG71677.1"/>
    </source>
</evidence>
<name>T2MIE4_HYDVU</name>
<organism evidence="6">
    <name type="scientific">Hydra vulgaris</name>
    <name type="common">Hydra</name>
    <name type="synonym">Hydra attenuata</name>
    <dbReference type="NCBI Taxonomy" id="6087"/>
    <lineage>
        <taxon>Eukaryota</taxon>
        <taxon>Metazoa</taxon>
        <taxon>Cnidaria</taxon>
        <taxon>Hydrozoa</taxon>
        <taxon>Hydroidolina</taxon>
        <taxon>Anthoathecata</taxon>
        <taxon>Aplanulata</taxon>
        <taxon>Hydridae</taxon>
        <taxon>Hydra</taxon>
    </lineage>
</organism>
<dbReference type="InterPro" id="IPR019775">
    <property type="entry name" value="WD40_repeat_CS"/>
</dbReference>
<dbReference type="PROSITE" id="PS50896">
    <property type="entry name" value="LISH"/>
    <property type="match status" value="1"/>
</dbReference>
<dbReference type="SMART" id="SM00320">
    <property type="entry name" value="WD40"/>
    <property type="match status" value="7"/>
</dbReference>
<dbReference type="Gene3D" id="2.130.10.10">
    <property type="entry name" value="YVTN repeat-like/Quinoprotein amine dehydrogenase"/>
    <property type="match status" value="2"/>
</dbReference>
<feature type="repeat" description="WD" evidence="3">
    <location>
        <begin position="828"/>
        <end position="869"/>
    </location>
</feature>
<evidence type="ECO:0000259" key="5">
    <source>
        <dbReference type="PROSITE" id="PS50897"/>
    </source>
</evidence>
<dbReference type="PROSITE" id="PS50897">
    <property type="entry name" value="CTLH"/>
    <property type="match status" value="1"/>
</dbReference>
<feature type="non-terminal residue" evidence="6">
    <location>
        <position position="1"/>
    </location>
</feature>
<feature type="region of interest" description="Disordered" evidence="4">
    <location>
        <begin position="728"/>
        <end position="749"/>
    </location>
</feature>
<feature type="compositionally biased region" description="Basic and acidic residues" evidence="4">
    <location>
        <begin position="614"/>
        <end position="623"/>
    </location>
</feature>
<dbReference type="InterPro" id="IPR006594">
    <property type="entry name" value="LisH"/>
</dbReference>
<feature type="region of interest" description="Disordered" evidence="4">
    <location>
        <begin position="576"/>
        <end position="623"/>
    </location>
</feature>
<gene>
    <name evidence="6" type="primary">WDR47</name>
</gene>
<dbReference type="OrthoDB" id="187712at2759"/>
<feature type="repeat" description="WD" evidence="3">
    <location>
        <begin position="919"/>
        <end position="959"/>
    </location>
</feature>
<dbReference type="CDD" id="cd00200">
    <property type="entry name" value="WD40"/>
    <property type="match status" value="1"/>
</dbReference>
<keyword evidence="2" id="KW-0677">Repeat</keyword>
<feature type="domain" description="CTLH" evidence="5">
    <location>
        <begin position="58"/>
        <end position="115"/>
    </location>
</feature>
<dbReference type="AlphaFoldDB" id="T2MIE4"/>
<dbReference type="PROSITE" id="PS00678">
    <property type="entry name" value="WD_REPEATS_1"/>
    <property type="match status" value="1"/>
</dbReference>